<evidence type="ECO:0000256" key="1">
    <source>
        <dbReference type="SAM" id="SignalP"/>
    </source>
</evidence>
<dbReference type="EMBL" id="MJEQ01000221">
    <property type="protein sequence ID" value="OIT38275.1"/>
    <property type="molecule type" value="Genomic_DNA"/>
</dbReference>
<proteinExistence type="predicted"/>
<reference evidence="2" key="1">
    <citation type="submission" date="2016-11" db="EMBL/GenBank/DDBJ databases">
        <title>The genome of Nicotiana attenuata.</title>
        <authorList>
            <person name="Xu S."/>
            <person name="Brockmoeller T."/>
            <person name="Gaquerel E."/>
            <person name="Navarro A."/>
            <person name="Kuhl H."/>
            <person name="Gase K."/>
            <person name="Ling Z."/>
            <person name="Zhou W."/>
            <person name="Kreitzer C."/>
            <person name="Stanke M."/>
            <person name="Tang H."/>
            <person name="Lyons E."/>
            <person name="Pandey P."/>
            <person name="Pandey S.P."/>
            <person name="Timmermann B."/>
            <person name="Baldwin I.T."/>
        </authorList>
    </citation>
    <scope>NUCLEOTIDE SEQUENCE [LARGE SCALE GENOMIC DNA]</scope>
    <source>
        <strain evidence="2">UT</strain>
    </source>
</reference>
<name>A0A314L9K6_NICAT</name>
<keyword evidence="3" id="KW-1185">Reference proteome</keyword>
<dbReference type="Gramene" id="OIT38275">
    <property type="protein sequence ID" value="OIT38275"/>
    <property type="gene ID" value="A4A49_64225"/>
</dbReference>
<accession>A0A314L9K6</accession>
<keyword evidence="1" id="KW-0732">Signal</keyword>
<organism evidence="2 3">
    <name type="scientific">Nicotiana attenuata</name>
    <name type="common">Coyote tobacco</name>
    <dbReference type="NCBI Taxonomy" id="49451"/>
    <lineage>
        <taxon>Eukaryota</taxon>
        <taxon>Viridiplantae</taxon>
        <taxon>Streptophyta</taxon>
        <taxon>Embryophyta</taxon>
        <taxon>Tracheophyta</taxon>
        <taxon>Spermatophyta</taxon>
        <taxon>Magnoliopsida</taxon>
        <taxon>eudicotyledons</taxon>
        <taxon>Gunneridae</taxon>
        <taxon>Pentapetalae</taxon>
        <taxon>asterids</taxon>
        <taxon>lamiids</taxon>
        <taxon>Solanales</taxon>
        <taxon>Solanaceae</taxon>
        <taxon>Nicotianoideae</taxon>
        <taxon>Nicotianeae</taxon>
        <taxon>Nicotiana</taxon>
    </lineage>
</organism>
<feature type="signal peptide" evidence="1">
    <location>
        <begin position="1"/>
        <end position="28"/>
    </location>
</feature>
<dbReference type="AlphaFoldDB" id="A0A314L9K6"/>
<evidence type="ECO:0000313" key="2">
    <source>
        <dbReference type="EMBL" id="OIT38275.1"/>
    </source>
</evidence>
<evidence type="ECO:0000313" key="3">
    <source>
        <dbReference type="Proteomes" id="UP000187609"/>
    </source>
</evidence>
<comment type="caution">
    <text evidence="2">The sequence shown here is derived from an EMBL/GenBank/DDBJ whole genome shotgun (WGS) entry which is preliminary data.</text>
</comment>
<protein>
    <submittedName>
        <fullName evidence="2">Uncharacterized protein</fullName>
    </submittedName>
</protein>
<gene>
    <name evidence="2" type="ORF">A4A49_64225</name>
</gene>
<sequence>MMKAVATNNFLLLKTIFLVCSILIVTEAGGIGRREIESRQAYASTPAKVNEMEKYTNNDQDNSIVIIDYIPNHPSPDIHHHLPSPRNRHFI</sequence>
<dbReference type="Proteomes" id="UP000187609">
    <property type="component" value="Unassembled WGS sequence"/>
</dbReference>
<feature type="chain" id="PRO_5016256101" evidence="1">
    <location>
        <begin position="29"/>
        <end position="91"/>
    </location>
</feature>